<reference evidence="1" key="1">
    <citation type="submission" date="2021-10" db="EMBL/GenBank/DDBJ databases">
        <title>Tropical sea cucumber genome reveals ecological adaptation and Cuvierian tubules defense mechanism.</title>
        <authorList>
            <person name="Chen T."/>
        </authorList>
    </citation>
    <scope>NUCLEOTIDE SEQUENCE</scope>
    <source>
        <strain evidence="1">Nanhai2018</strain>
        <tissue evidence="1">Muscle</tissue>
    </source>
</reference>
<dbReference type="EMBL" id="JAIZAY010000004">
    <property type="protein sequence ID" value="KAJ8043098.1"/>
    <property type="molecule type" value="Genomic_DNA"/>
</dbReference>
<comment type="caution">
    <text evidence="1">The sequence shown here is derived from an EMBL/GenBank/DDBJ whole genome shotgun (WGS) entry which is preliminary data.</text>
</comment>
<protein>
    <submittedName>
        <fullName evidence="1">Uncharacterized protein</fullName>
    </submittedName>
</protein>
<sequence length="72" mass="8332">MGTKMTPNYAVSFIANLEKKKMLAGYLLHPLHFHRCIDDIFVIWPHGLTSLHSFVSICNAFHPFTKFTSDFF</sequence>
<gene>
    <name evidence="1" type="ORF">HOLleu_10047</name>
</gene>
<dbReference type="PANTHER" id="PTHR21301">
    <property type="entry name" value="REVERSE TRANSCRIPTASE"/>
    <property type="match status" value="1"/>
</dbReference>
<name>A0A9Q1CCH1_HOLLE</name>
<dbReference type="PANTHER" id="PTHR21301:SF10">
    <property type="entry name" value="REVERSE TRANSCRIPTASE DOMAIN-CONTAINING PROTEIN"/>
    <property type="match status" value="1"/>
</dbReference>
<accession>A0A9Q1CCH1</accession>
<keyword evidence="2" id="KW-1185">Reference proteome</keyword>
<evidence type="ECO:0000313" key="1">
    <source>
        <dbReference type="EMBL" id="KAJ8043098.1"/>
    </source>
</evidence>
<dbReference type="Proteomes" id="UP001152320">
    <property type="component" value="Chromosome 4"/>
</dbReference>
<evidence type="ECO:0000313" key="2">
    <source>
        <dbReference type="Proteomes" id="UP001152320"/>
    </source>
</evidence>
<dbReference type="AlphaFoldDB" id="A0A9Q1CCH1"/>
<proteinExistence type="predicted"/>
<dbReference type="OrthoDB" id="6628032at2759"/>
<organism evidence="1 2">
    <name type="scientific">Holothuria leucospilota</name>
    <name type="common">Black long sea cucumber</name>
    <name type="synonym">Mertensiothuria leucospilota</name>
    <dbReference type="NCBI Taxonomy" id="206669"/>
    <lineage>
        <taxon>Eukaryota</taxon>
        <taxon>Metazoa</taxon>
        <taxon>Echinodermata</taxon>
        <taxon>Eleutherozoa</taxon>
        <taxon>Echinozoa</taxon>
        <taxon>Holothuroidea</taxon>
        <taxon>Aspidochirotacea</taxon>
        <taxon>Aspidochirotida</taxon>
        <taxon>Holothuriidae</taxon>
        <taxon>Holothuria</taxon>
    </lineage>
</organism>